<evidence type="ECO:0000313" key="5">
    <source>
        <dbReference type="Proteomes" id="UP000867740"/>
    </source>
</evidence>
<feature type="domain" description="HDOD" evidence="3">
    <location>
        <begin position="138"/>
        <end position="318"/>
    </location>
</feature>
<evidence type="ECO:0000313" key="4">
    <source>
        <dbReference type="EMBL" id="HAT3582951.1"/>
    </source>
</evidence>
<dbReference type="EMBL" id="DACSUM010000027">
    <property type="protein sequence ID" value="HAT3582951.1"/>
    <property type="molecule type" value="Genomic_DNA"/>
</dbReference>
<keyword evidence="1" id="KW-0597">Phosphoprotein</keyword>
<reference evidence="4" key="1">
    <citation type="journal article" date="2018" name="Genome Biol.">
        <title>SKESA: strategic k-mer extension for scrupulous assemblies.</title>
        <authorList>
            <person name="Souvorov A."/>
            <person name="Agarwala R."/>
            <person name="Lipman D.J."/>
        </authorList>
    </citation>
    <scope>NUCLEOTIDE SEQUENCE</scope>
    <source>
        <strain evidence="4">CAVp300</strain>
    </source>
</reference>
<evidence type="ECO:0000256" key="1">
    <source>
        <dbReference type="PROSITE-ProRule" id="PRU00169"/>
    </source>
</evidence>
<feature type="domain" description="Response regulatory" evidence="2">
    <location>
        <begin position="2"/>
        <end position="117"/>
    </location>
</feature>
<dbReference type="SUPFAM" id="SSF109604">
    <property type="entry name" value="HD-domain/PDEase-like"/>
    <property type="match status" value="1"/>
</dbReference>
<dbReference type="InterPro" id="IPR001789">
    <property type="entry name" value="Sig_transdc_resp-reg_receiver"/>
</dbReference>
<proteinExistence type="predicted"/>
<dbReference type="InterPro" id="IPR014626">
    <property type="entry name" value="Sig_transdc_resp-reg_put"/>
</dbReference>
<dbReference type="GO" id="GO:0000160">
    <property type="term" value="P:phosphorelay signal transduction system"/>
    <property type="evidence" value="ECO:0007669"/>
    <property type="project" value="InterPro"/>
</dbReference>
<dbReference type="Pfam" id="PF08668">
    <property type="entry name" value="HDOD"/>
    <property type="match status" value="1"/>
</dbReference>
<dbReference type="InterPro" id="IPR011006">
    <property type="entry name" value="CheY-like_superfamily"/>
</dbReference>
<dbReference type="PANTHER" id="PTHR33525:SF6">
    <property type="entry name" value="HDOD DOMAIN-CONTAINING PROTEIN"/>
    <property type="match status" value="1"/>
</dbReference>
<dbReference type="PANTHER" id="PTHR33525">
    <property type="match status" value="1"/>
</dbReference>
<organism evidence="4 5">
    <name type="scientific">Kluyvera intermedia</name>
    <name type="common">Enterobacter intermedius</name>
    <dbReference type="NCBI Taxonomy" id="61648"/>
    <lineage>
        <taxon>Bacteria</taxon>
        <taxon>Pseudomonadati</taxon>
        <taxon>Pseudomonadota</taxon>
        <taxon>Gammaproteobacteria</taxon>
        <taxon>Enterobacterales</taxon>
        <taxon>Enterobacteriaceae</taxon>
        <taxon>Kluyvera</taxon>
    </lineage>
</organism>
<comment type="caution">
    <text evidence="4">The sequence shown here is derived from an EMBL/GenBank/DDBJ whole genome shotgun (WGS) entry which is preliminary data.</text>
</comment>
<dbReference type="SMART" id="SM00448">
    <property type="entry name" value="REC"/>
    <property type="match status" value="1"/>
</dbReference>
<gene>
    <name evidence="4" type="ORF">I8531_003278</name>
</gene>
<protein>
    <submittedName>
        <fullName evidence="4">HDOD domain-containing protein</fullName>
    </submittedName>
</protein>
<dbReference type="InterPro" id="IPR013976">
    <property type="entry name" value="HDOD"/>
</dbReference>
<dbReference type="Pfam" id="PF00072">
    <property type="entry name" value="Response_reg"/>
    <property type="match status" value="1"/>
</dbReference>
<evidence type="ECO:0000259" key="3">
    <source>
        <dbReference type="PROSITE" id="PS51833"/>
    </source>
</evidence>
<dbReference type="PIRSF" id="PIRSF036883">
    <property type="entry name" value="RR_HD-GYP_mod"/>
    <property type="match status" value="1"/>
</dbReference>
<dbReference type="Gene3D" id="3.40.50.2300">
    <property type="match status" value="1"/>
</dbReference>
<name>A0A9P3TA01_KLUIN</name>
<dbReference type="AlphaFoldDB" id="A0A9P3TA01"/>
<dbReference type="PROSITE" id="PS51833">
    <property type="entry name" value="HDOD"/>
    <property type="match status" value="1"/>
</dbReference>
<dbReference type="InterPro" id="IPR052340">
    <property type="entry name" value="RNase_Y/CdgJ"/>
</dbReference>
<dbReference type="Proteomes" id="UP000867740">
    <property type="component" value="Unassembled WGS sequence"/>
</dbReference>
<dbReference type="PROSITE" id="PS50110">
    <property type="entry name" value="RESPONSE_REGULATORY"/>
    <property type="match status" value="1"/>
</dbReference>
<evidence type="ECO:0000259" key="2">
    <source>
        <dbReference type="PROSITE" id="PS50110"/>
    </source>
</evidence>
<reference evidence="4" key="2">
    <citation type="submission" date="2020-10" db="EMBL/GenBank/DDBJ databases">
        <authorList>
            <consortium name="NCBI Pathogen Detection Project"/>
        </authorList>
    </citation>
    <scope>NUCLEOTIDE SEQUENCE</scope>
    <source>
        <strain evidence="4">CAVp300</strain>
    </source>
</reference>
<dbReference type="SUPFAM" id="SSF52172">
    <property type="entry name" value="CheY-like"/>
    <property type="match status" value="1"/>
</dbReference>
<dbReference type="Gene3D" id="1.10.3210.10">
    <property type="entry name" value="Hypothetical protein af1432"/>
    <property type="match status" value="1"/>
</dbReference>
<sequence length="357" mass="39510">MQVMFVDDENRILSGIERSVMMYNPDWECRFASSGPQALTMLEETPADVVVSDMRMPFMDGAELLARIRDRWPGTVRIILSGYSEPTSTQRMLQVAHQFVSKPCDSMALIAMIENTLTRRHVIEDPPVIDIVGHISHLPAAPEIFTELKQRLSDTDNDIQRIIELVGRDPALTARFIQIANSAWFTRGAQSHDIASALTHLGLEQIRLLIQTPEFFADESSQPRNKALQRNAFLASQLAARICGHQGLESTAALLANIAQLLPDAHANLSSAGCATVGAYLLALWGLPGDLVEIVARHAEPSRFANNLFGAMGTVHVAVALANNDEPDHVYLEQTGMLNQLPLWQQMLAHIKENLHD</sequence>
<accession>A0A9P3TA01</accession>
<dbReference type="RefSeq" id="WP_047370207.1">
    <property type="nucleotide sequence ID" value="NZ_CABMNU010000005.1"/>
</dbReference>
<feature type="modified residue" description="4-aspartylphosphate" evidence="1">
    <location>
        <position position="53"/>
    </location>
</feature>